<feature type="compositionally biased region" description="Basic and acidic residues" evidence="1">
    <location>
        <begin position="441"/>
        <end position="465"/>
    </location>
</feature>
<dbReference type="PANTHER" id="PTHR37013">
    <property type="entry name" value="INTEGRAL MEMBRANE PROTEIN (AFU_ORTHOLOGUE AFUA_1G05950)-RELATED"/>
    <property type="match status" value="1"/>
</dbReference>
<feature type="transmembrane region" description="Helical" evidence="2">
    <location>
        <begin position="198"/>
        <end position="222"/>
    </location>
</feature>
<evidence type="ECO:0000256" key="2">
    <source>
        <dbReference type="SAM" id="Phobius"/>
    </source>
</evidence>
<keyword evidence="2" id="KW-1133">Transmembrane helix</keyword>
<dbReference type="InterPro" id="IPR056120">
    <property type="entry name" value="DUF7703"/>
</dbReference>
<dbReference type="AlphaFoldDB" id="A0A3E2H4Z7"/>
<feature type="region of interest" description="Disordered" evidence="1">
    <location>
        <begin position="1"/>
        <end position="29"/>
    </location>
</feature>
<comment type="caution">
    <text evidence="4">The sequence shown here is derived from an EMBL/GenBank/DDBJ whole genome shotgun (WGS) entry which is preliminary data.</text>
</comment>
<feature type="transmembrane region" description="Helical" evidence="2">
    <location>
        <begin position="281"/>
        <end position="302"/>
    </location>
</feature>
<organism evidence="4 5">
    <name type="scientific">Scytalidium lignicola</name>
    <name type="common">Hyphomycete</name>
    <dbReference type="NCBI Taxonomy" id="5539"/>
    <lineage>
        <taxon>Eukaryota</taxon>
        <taxon>Fungi</taxon>
        <taxon>Dikarya</taxon>
        <taxon>Ascomycota</taxon>
        <taxon>Pezizomycotina</taxon>
        <taxon>Leotiomycetes</taxon>
        <taxon>Leotiomycetes incertae sedis</taxon>
        <taxon>Scytalidium</taxon>
    </lineage>
</organism>
<dbReference type="Pfam" id="PF24802">
    <property type="entry name" value="DUF7703"/>
    <property type="match status" value="1"/>
</dbReference>
<sequence>MPESHGVEVPKYSNLEVDPDPKSGTSMPVAELPQLDLSPISEPEYQFCGTSKTPVPDDDLDLLTYLLPYAPTAEEMLSLQCEMVVLDFGMSSSTSIISPVAQVVIVAFLSIAFYNIVELNFIIFATFKKRSGLYFWSFVIATWGIAFHSIGLLIKNLLLCTIPSIYVTLMVVGWSTMVTGQSLVLYSRLHLVLSNRTCLQFVLGMIIFDIIIFQPPAIFLVYATELSHLELYLKVYAIYERFQITIFFIQEFIISSLYIWETTKLRRLESSIRVNGTAYRIMVHLLIVNVIVILLDVIILALEYTGLYNIQTACKPLMYSVKLKLEFSILNKLVELANKPINLTEMSTSTGRGLIDMDGISCGDIERRQTRPVDQELNIPYGESSKVIKTTKVRIHNDGLRKDRERRQSLKSVDVKSGVTLTAESVLVAVQAEWSIRREEEKGLSQGKEISRDVGRTNKKQEVKRRGAKRTSVPGSKSIPQRDKLEISTEQITDRSIAFSVAVRVPSREDLRNKNQFEIAHWEECRITWTMIQTDNTNDRSSWTSVYHFGTLPYVWIPDDGIDFFKQLIHPLKGRWVELFDLAEVYLFRCRDNQLREKGNSPGLIHRLAEDARKWANFRSTLRENVNVAKVFVQKYCYLYNGGRDLEDVQDAIEDLARIADDRINQLDQTVRDLLQI</sequence>
<feature type="transmembrane region" description="Helical" evidence="2">
    <location>
        <begin position="96"/>
        <end position="121"/>
    </location>
</feature>
<dbReference type="EMBL" id="NCSJ02000168">
    <property type="protein sequence ID" value="RFU28292.1"/>
    <property type="molecule type" value="Genomic_DNA"/>
</dbReference>
<name>A0A3E2H4Z7_SCYLI</name>
<feature type="domain" description="DUF7703" evidence="3">
    <location>
        <begin position="97"/>
        <end position="337"/>
    </location>
</feature>
<accession>A0A3E2H4Z7</accession>
<dbReference type="STRING" id="5539.A0A3E2H4Z7"/>
<evidence type="ECO:0000313" key="5">
    <source>
        <dbReference type="Proteomes" id="UP000258309"/>
    </source>
</evidence>
<feature type="transmembrane region" description="Helical" evidence="2">
    <location>
        <begin position="166"/>
        <end position="186"/>
    </location>
</feature>
<feature type="non-terminal residue" evidence="4">
    <location>
        <position position="677"/>
    </location>
</feature>
<protein>
    <recommendedName>
        <fullName evidence="3">DUF7703 domain-containing protein</fullName>
    </recommendedName>
</protein>
<evidence type="ECO:0000256" key="1">
    <source>
        <dbReference type="SAM" id="MobiDB-lite"/>
    </source>
</evidence>
<feature type="non-terminal residue" evidence="4">
    <location>
        <position position="1"/>
    </location>
</feature>
<evidence type="ECO:0000313" key="4">
    <source>
        <dbReference type="EMBL" id="RFU28292.1"/>
    </source>
</evidence>
<evidence type="ECO:0000259" key="3">
    <source>
        <dbReference type="Pfam" id="PF24802"/>
    </source>
</evidence>
<keyword evidence="5" id="KW-1185">Reference proteome</keyword>
<reference evidence="4 5" key="1">
    <citation type="submission" date="2018-05" db="EMBL/GenBank/DDBJ databases">
        <title>Draft genome sequence of Scytalidium lignicola DSM 105466, a ubiquitous saprotrophic fungus.</title>
        <authorList>
            <person name="Buettner E."/>
            <person name="Gebauer A.M."/>
            <person name="Hofrichter M."/>
            <person name="Liers C."/>
            <person name="Kellner H."/>
        </authorList>
    </citation>
    <scope>NUCLEOTIDE SEQUENCE [LARGE SCALE GENOMIC DNA]</scope>
    <source>
        <strain evidence="4 5">DSM 105466</strain>
    </source>
</reference>
<dbReference type="Proteomes" id="UP000258309">
    <property type="component" value="Unassembled WGS sequence"/>
</dbReference>
<dbReference type="OrthoDB" id="405906at2759"/>
<feature type="transmembrane region" description="Helical" evidence="2">
    <location>
        <begin position="242"/>
        <end position="260"/>
    </location>
</feature>
<keyword evidence="2" id="KW-0472">Membrane</keyword>
<dbReference type="PANTHER" id="PTHR37013:SF3">
    <property type="entry name" value="INTEGRAL MEMBRANE PROTEIN (AFU_ORTHOLOGUE AFUA_1G05950)"/>
    <property type="match status" value="1"/>
</dbReference>
<proteinExistence type="predicted"/>
<keyword evidence="2" id="KW-0812">Transmembrane</keyword>
<feature type="transmembrane region" description="Helical" evidence="2">
    <location>
        <begin position="133"/>
        <end position="154"/>
    </location>
</feature>
<gene>
    <name evidence="4" type="ORF">B7463_g8019</name>
</gene>
<feature type="region of interest" description="Disordered" evidence="1">
    <location>
        <begin position="441"/>
        <end position="482"/>
    </location>
</feature>